<evidence type="ECO:0000313" key="1">
    <source>
        <dbReference type="EMBL" id="CAA9447212.1"/>
    </source>
</evidence>
<dbReference type="EMBL" id="CADCUW010000544">
    <property type="protein sequence ID" value="CAA9447212.1"/>
    <property type="molecule type" value="Genomic_DNA"/>
</dbReference>
<gene>
    <name evidence="1" type="ORF">AVDCRST_MAG01-01-4215</name>
</gene>
<sequence>MHGMGDDRRLWKLHREEVAREIRARRRPGGLRNETGRLAAFWRELGLDAARLVRIFGRSPSKTRKRKGVT</sequence>
<dbReference type="AlphaFoldDB" id="A0A6J4QK16"/>
<protein>
    <submittedName>
        <fullName evidence="1">Uncharacterized protein</fullName>
    </submittedName>
</protein>
<organism evidence="1">
    <name type="scientific">uncultured Rubrobacteraceae bacterium</name>
    <dbReference type="NCBI Taxonomy" id="349277"/>
    <lineage>
        <taxon>Bacteria</taxon>
        <taxon>Bacillati</taxon>
        <taxon>Actinomycetota</taxon>
        <taxon>Rubrobacteria</taxon>
        <taxon>Rubrobacterales</taxon>
        <taxon>Rubrobacteraceae</taxon>
        <taxon>environmental samples</taxon>
    </lineage>
</organism>
<proteinExistence type="predicted"/>
<name>A0A6J4QK16_9ACTN</name>
<accession>A0A6J4QK16</accession>
<reference evidence="1" key="1">
    <citation type="submission" date="2020-02" db="EMBL/GenBank/DDBJ databases">
        <authorList>
            <person name="Meier V. D."/>
        </authorList>
    </citation>
    <scope>NUCLEOTIDE SEQUENCE</scope>
    <source>
        <strain evidence="1">AVDCRST_MAG01</strain>
    </source>
</reference>